<organism evidence="4 5">
    <name type="scientific">Sphingomonas kyungheensis</name>
    <dbReference type="NCBI Taxonomy" id="1069987"/>
    <lineage>
        <taxon>Bacteria</taxon>
        <taxon>Pseudomonadati</taxon>
        <taxon>Pseudomonadota</taxon>
        <taxon>Alphaproteobacteria</taxon>
        <taxon>Sphingomonadales</taxon>
        <taxon>Sphingomonadaceae</taxon>
        <taxon>Sphingomonas</taxon>
    </lineage>
</organism>
<name>A0ABU8H7D9_9SPHN</name>
<evidence type="ECO:0000313" key="5">
    <source>
        <dbReference type="Proteomes" id="UP001367771"/>
    </source>
</evidence>
<comment type="caution">
    <text evidence="4">The sequence shown here is derived from an EMBL/GenBank/DDBJ whole genome shotgun (WGS) entry which is preliminary data.</text>
</comment>
<dbReference type="NCBIfam" id="TIGR02217">
    <property type="entry name" value="chp_TIGR02217"/>
    <property type="match status" value="1"/>
</dbReference>
<dbReference type="RefSeq" id="WP_336546100.1">
    <property type="nucleotide sequence ID" value="NZ_JBBBDM010000016.1"/>
</dbReference>
<feature type="domain" description="Non-contractile tail sheath TIM barrel" evidence="3">
    <location>
        <begin position="210"/>
        <end position="552"/>
    </location>
</feature>
<reference evidence="4 5" key="1">
    <citation type="journal article" date="2013" name="Int. J. Syst. Evol. Microbiol.">
        <title>Sphingomonas kyungheensis sp. nov., a bacterium with ginsenoside-converting activity isolated from soil of a ginseng field.</title>
        <authorList>
            <person name="Son H.M."/>
            <person name="Yang J.E."/>
            <person name="Park Y."/>
            <person name="Han C.K."/>
            <person name="Kim S.G."/>
            <person name="Kook M."/>
            <person name="Yi T.H."/>
        </authorList>
    </citation>
    <scope>NUCLEOTIDE SEQUENCE [LARGE SCALE GENOMIC DNA]</scope>
    <source>
        <strain evidence="4 5">LMG 26582</strain>
    </source>
</reference>
<sequence length="754" mass="80898">MAFWLCTTPPAADAVLSRFDGRFWTVDFPRPMMAAVTNPAADALRVDLVFQTRGDLAGLIWAAEDRFDHPLLRYATERDFRGCRLRFRWRSQGILPLDAVNGPTLTIEGRDAAGQAATWYVRLWNYATGTPEDAAVTLDFADLAGGFRLPDDARPVWAGDIDRLFVSMVPPGYDGSDALLPAAAEGWVELSDIACDGPGAVIGLGDVVVPEHGFAVASGYDDSYHLTPARLLRNALHLGYRGAITHYVGMSHYFRLEPLGAGLYVSLRGGVINAACAAWHRDFAERAQRFGYALIWSLSYELLDAHCWSDWKQRAADGTPAQTGWTPPSALLSPAHDGAMRYLRQVATAFVGLGVAAGLAPHFQVGEPWWWLMADGRPCLYDAAAVAAFAPVAIPSVRAPLDAVQRATLDRAGAALAASTAALVAQVRGAFPGCRTYLLAYLPTVLDGAAPDWARAALPVGWAAPAFDVLQLEDYDWVTAGDGALTARGVAVAQARLGYPPAQQQYFAGFVAEAAQAAAHWPRIEAAALAARARGVAAVTLWALPQVMRDGFVHFEGEDAMQDYDDILFPIALGREAAVTPAFSTTILTAAGGAEQRNAAWAEARTSYDVGPGVRSEADIAVLLAFFRARMGPARAFRLRDPFDAEGQDEPLGSGDGVRRQFALVRHYGAAVRRIVRPVAGSVRVAIDGVATQAFSLAADGMLLFDTAPAAGSRVTASFVFDVVVRFAEDHLRVSRTTFLAGEAVSVPLIEVRT</sequence>
<feature type="domain" description="Non-contractile tail sheath N-terminal" evidence="2">
    <location>
        <begin position="17"/>
        <end position="205"/>
    </location>
</feature>
<protein>
    <submittedName>
        <fullName evidence="4">DUF2460 domain-containing protein</fullName>
    </submittedName>
</protein>
<proteinExistence type="predicted"/>
<evidence type="ECO:0000259" key="1">
    <source>
        <dbReference type="Pfam" id="PF09343"/>
    </source>
</evidence>
<evidence type="ECO:0000259" key="3">
    <source>
        <dbReference type="Pfam" id="PF23845"/>
    </source>
</evidence>
<accession>A0ABU8H7D9</accession>
<keyword evidence="5" id="KW-1185">Reference proteome</keyword>
<gene>
    <name evidence="4" type="ORF">V8201_17655</name>
</gene>
<dbReference type="Pfam" id="PF09343">
    <property type="entry name" value="DUF2460"/>
    <property type="match status" value="1"/>
</dbReference>
<feature type="domain" description="DUF2460" evidence="1">
    <location>
        <begin position="565"/>
        <end position="753"/>
    </location>
</feature>
<dbReference type="Pfam" id="PF23844">
    <property type="entry name" value="NCTSP_N"/>
    <property type="match status" value="1"/>
</dbReference>
<evidence type="ECO:0000259" key="2">
    <source>
        <dbReference type="Pfam" id="PF23844"/>
    </source>
</evidence>
<dbReference type="InterPro" id="IPR011740">
    <property type="entry name" value="DUF2460"/>
</dbReference>
<dbReference type="InterPro" id="IPR057102">
    <property type="entry name" value="NCTSP_N"/>
</dbReference>
<dbReference type="Proteomes" id="UP001367771">
    <property type="component" value="Unassembled WGS sequence"/>
</dbReference>
<dbReference type="InterPro" id="IPR057122">
    <property type="entry name" value="TIM-barrel_NCTSP"/>
</dbReference>
<dbReference type="EMBL" id="JBBBDM010000016">
    <property type="protein sequence ID" value="MEI5688923.1"/>
    <property type="molecule type" value="Genomic_DNA"/>
</dbReference>
<evidence type="ECO:0000313" key="4">
    <source>
        <dbReference type="EMBL" id="MEI5688923.1"/>
    </source>
</evidence>
<dbReference type="Pfam" id="PF23845">
    <property type="entry name" value="TIM-barrel_NCTSP"/>
    <property type="match status" value="1"/>
</dbReference>